<dbReference type="Pfam" id="PF05193">
    <property type="entry name" value="Peptidase_M16_C"/>
    <property type="match status" value="2"/>
</dbReference>
<reference evidence="8 9" key="1">
    <citation type="submission" date="2014-11" db="EMBL/GenBank/DDBJ databases">
        <title>Genome sequence of Flavihumibacter solisilvae 3-3.</title>
        <authorList>
            <person name="Zhou G."/>
            <person name="Li M."/>
            <person name="Wang G."/>
        </authorList>
    </citation>
    <scope>NUCLEOTIDE SEQUENCE [LARGE SCALE GENOMIC DNA]</scope>
    <source>
        <strain evidence="8 9">3-3</strain>
    </source>
</reference>
<evidence type="ECO:0000256" key="4">
    <source>
        <dbReference type="ARBA" id="ARBA00022833"/>
    </source>
</evidence>
<organism evidence="8 9">
    <name type="scientific">Flavihumibacter solisilvae</name>
    <dbReference type="NCBI Taxonomy" id="1349421"/>
    <lineage>
        <taxon>Bacteria</taxon>
        <taxon>Pseudomonadati</taxon>
        <taxon>Bacteroidota</taxon>
        <taxon>Chitinophagia</taxon>
        <taxon>Chitinophagales</taxon>
        <taxon>Chitinophagaceae</taxon>
        <taxon>Flavihumibacter</taxon>
    </lineage>
</organism>
<dbReference type="GO" id="GO:0008237">
    <property type="term" value="F:metallopeptidase activity"/>
    <property type="evidence" value="ECO:0007669"/>
    <property type="project" value="UniProtKB-KW"/>
</dbReference>
<dbReference type="AlphaFoldDB" id="A0A0C1KZU9"/>
<dbReference type="GO" id="GO:0006508">
    <property type="term" value="P:proteolysis"/>
    <property type="evidence" value="ECO:0007669"/>
    <property type="project" value="UniProtKB-KW"/>
</dbReference>
<dbReference type="OrthoDB" id="9811314at2"/>
<sequence>MFPSSFFTRRIIIFLFLITGILSAGAQVKLDSELSPDPAVRIGKLDNGLTYYIRQNKKPEQKVELRLALNAGSINEDDDQLGLAHMAEHMAFNGTKNFKKNEIISFLQDIGVGFGSDLNAYTSFDETVYILPIPTDKPENLEKGFQVLEDWAHQVTYLDEDIQSEKAIILEESRLGKGAQDRMFRQIYPKLFAGSRYAERLPIGSDSIIKNFKPDVIRRFYKDWYRPNLMAVAVVGDIDPDKALEMIKKHFSGMKNPPNERKREFVTIPAYSSSEAVVVTDKEATGYSISINYPIYPAAPEKTVGDYRRNLVRQLFTNMLNQRLQELTQQQNPPFVGAATGMGNFIRGSENFRAFAGVGTGDIKRGLEALTEEIERAKRFGFTATELDRARKSSLSSMERMYNNRDKTESSLYVEEYVRNFLTGEMMPGIEKEFSLYKELLPGITLDEVNKLAASVASDKNRLVYVTGPESGTAAVPAPADLLATIASRESAELKPYEEKAVAASLLTTLPKPGKVVKRSEDKLMGTTKLTLSNGVTVTLKSTDFKNDQIVMGASRPGGKNYYGAADRYNVEYGIQAVSAMGVGEFSPTDLRKALAGKSVSVSPTMGDITDGFNGNSGNKDVETMFQLIHLYVTSPRKDTALFNSFIQRNKSQFAAIGSNPQTAFIDTLFKVMYNNNPLAPIAVPQSAYFDKLNVDRILSIYKERIGDASGMHFAFVGSFKTDSMIPLIETYLGSLPSSGKVFQVKDNKVRPVQGEKKLVVHKGKEQKSLILAFYSGEVPYSEDLELKANAIGEILNIRIIEELREKIQGIYGGGFFTSVEKTPYQNYSMVLQLPCGPEKVDTLLKAAKSEIAILVQKGPAASYLEKVKKQWIEQYKTEIKENSTWLSELLDQQSINADPKYFLQYEAMVQKLTVQDIQQAAKKLFDGKNLFTAVLMPQEGDGGSSSAPVKKGF</sequence>
<comment type="caution">
    <text evidence="8">The sequence shown here is derived from an EMBL/GenBank/DDBJ whole genome shotgun (WGS) entry which is preliminary data.</text>
</comment>
<dbReference type="SUPFAM" id="SSF63411">
    <property type="entry name" value="LuxS/MPP-like metallohydrolase"/>
    <property type="match status" value="4"/>
</dbReference>
<dbReference type="InterPro" id="IPR007863">
    <property type="entry name" value="Peptidase_M16_C"/>
</dbReference>
<evidence type="ECO:0000256" key="5">
    <source>
        <dbReference type="ARBA" id="ARBA00023049"/>
    </source>
</evidence>
<dbReference type="PANTHER" id="PTHR43690:SF34">
    <property type="entry name" value="ZINC PROTEASE PQQL-LIKE"/>
    <property type="match status" value="1"/>
</dbReference>
<gene>
    <name evidence="8" type="ORF">OI18_18575</name>
</gene>
<dbReference type="Pfam" id="PF00675">
    <property type="entry name" value="Peptidase_M16"/>
    <property type="match status" value="1"/>
</dbReference>
<dbReference type="PANTHER" id="PTHR43690">
    <property type="entry name" value="NARDILYSIN"/>
    <property type="match status" value="1"/>
</dbReference>
<evidence type="ECO:0000259" key="6">
    <source>
        <dbReference type="Pfam" id="PF00675"/>
    </source>
</evidence>
<dbReference type="InterPro" id="IPR011765">
    <property type="entry name" value="Pept_M16_N"/>
</dbReference>
<accession>A0A0C1KZU9</accession>
<dbReference type="GO" id="GO:0046872">
    <property type="term" value="F:metal ion binding"/>
    <property type="evidence" value="ECO:0007669"/>
    <property type="project" value="InterPro"/>
</dbReference>
<proteinExistence type="inferred from homology"/>
<feature type="domain" description="Peptidase M16 C-terminal" evidence="7">
    <location>
        <begin position="693"/>
        <end position="871"/>
    </location>
</feature>
<dbReference type="InterPro" id="IPR011249">
    <property type="entry name" value="Metalloenz_LuxS/M16"/>
</dbReference>
<dbReference type="RefSeq" id="WP_039142542.1">
    <property type="nucleotide sequence ID" value="NZ_JSVC01000021.1"/>
</dbReference>
<keyword evidence="5" id="KW-0482">Metalloprotease</keyword>
<evidence type="ECO:0000256" key="2">
    <source>
        <dbReference type="ARBA" id="ARBA00022670"/>
    </source>
</evidence>
<dbReference type="STRING" id="1349421.OI18_18575"/>
<keyword evidence="4" id="KW-0862">Zinc</keyword>
<dbReference type="InterPro" id="IPR050626">
    <property type="entry name" value="Peptidase_M16"/>
</dbReference>
<feature type="domain" description="Peptidase M16 C-terminal" evidence="7">
    <location>
        <begin position="212"/>
        <end position="392"/>
    </location>
</feature>
<evidence type="ECO:0000259" key="7">
    <source>
        <dbReference type="Pfam" id="PF05193"/>
    </source>
</evidence>
<evidence type="ECO:0000313" key="9">
    <source>
        <dbReference type="Proteomes" id="UP000031408"/>
    </source>
</evidence>
<evidence type="ECO:0000313" key="8">
    <source>
        <dbReference type="EMBL" id="KIC93257.1"/>
    </source>
</evidence>
<dbReference type="EMBL" id="JSVC01000021">
    <property type="protein sequence ID" value="KIC93257.1"/>
    <property type="molecule type" value="Genomic_DNA"/>
</dbReference>
<protein>
    <submittedName>
        <fullName evidence="8">Peptidase M16</fullName>
    </submittedName>
</protein>
<feature type="domain" description="Peptidase M16 N-terminal" evidence="6">
    <location>
        <begin position="55"/>
        <end position="174"/>
    </location>
</feature>
<keyword evidence="2" id="KW-0645">Protease</keyword>
<keyword evidence="9" id="KW-1185">Reference proteome</keyword>
<name>A0A0C1KZU9_9BACT</name>
<dbReference type="Gene3D" id="3.30.830.10">
    <property type="entry name" value="Metalloenzyme, LuxS/M16 peptidase-like"/>
    <property type="match status" value="4"/>
</dbReference>
<evidence type="ECO:0000256" key="1">
    <source>
        <dbReference type="ARBA" id="ARBA00007261"/>
    </source>
</evidence>
<dbReference type="Proteomes" id="UP000031408">
    <property type="component" value="Unassembled WGS sequence"/>
</dbReference>
<evidence type="ECO:0000256" key="3">
    <source>
        <dbReference type="ARBA" id="ARBA00022801"/>
    </source>
</evidence>
<comment type="similarity">
    <text evidence="1">Belongs to the peptidase M16 family.</text>
</comment>
<keyword evidence="3" id="KW-0378">Hydrolase</keyword>